<keyword evidence="3" id="KW-0249">Electron transport</keyword>
<dbReference type="EMBL" id="LGRX02003137">
    <property type="protein sequence ID" value="KAK3282850.1"/>
    <property type="molecule type" value="Genomic_DNA"/>
</dbReference>
<name>A0AAE0GR45_9CHLO</name>
<feature type="transmembrane region" description="Helical" evidence="5">
    <location>
        <begin position="91"/>
        <end position="109"/>
    </location>
</feature>
<evidence type="ECO:0000256" key="4">
    <source>
        <dbReference type="ARBA" id="ARBA00023004"/>
    </source>
</evidence>
<dbReference type="PANTHER" id="PTHR47627:SF1">
    <property type="entry name" value="RUBREDOXIN-1-RELATED"/>
    <property type="match status" value="1"/>
</dbReference>
<keyword evidence="1" id="KW-0813">Transport</keyword>
<keyword evidence="2" id="KW-0479">Metal-binding</keyword>
<protein>
    <recommendedName>
        <fullName evidence="6">Rubredoxin-like domain-containing protein</fullName>
    </recommendedName>
</protein>
<evidence type="ECO:0000256" key="5">
    <source>
        <dbReference type="SAM" id="Phobius"/>
    </source>
</evidence>
<evidence type="ECO:0000259" key="6">
    <source>
        <dbReference type="PROSITE" id="PS50903"/>
    </source>
</evidence>
<dbReference type="AlphaFoldDB" id="A0AAE0GR45"/>
<reference evidence="7 8" key="1">
    <citation type="journal article" date="2015" name="Genome Biol. Evol.">
        <title>Comparative Genomics of a Bacterivorous Green Alga Reveals Evolutionary Causalities and Consequences of Phago-Mixotrophic Mode of Nutrition.</title>
        <authorList>
            <person name="Burns J.A."/>
            <person name="Paasch A."/>
            <person name="Narechania A."/>
            <person name="Kim E."/>
        </authorList>
    </citation>
    <scope>NUCLEOTIDE SEQUENCE [LARGE SCALE GENOMIC DNA]</scope>
    <source>
        <strain evidence="7 8">PLY_AMNH</strain>
    </source>
</reference>
<dbReference type="InterPro" id="IPR024935">
    <property type="entry name" value="Rubredoxin_dom"/>
</dbReference>
<keyword evidence="5" id="KW-1133">Transmembrane helix</keyword>
<organism evidence="7 8">
    <name type="scientific">Cymbomonas tetramitiformis</name>
    <dbReference type="NCBI Taxonomy" id="36881"/>
    <lineage>
        <taxon>Eukaryota</taxon>
        <taxon>Viridiplantae</taxon>
        <taxon>Chlorophyta</taxon>
        <taxon>Pyramimonadophyceae</taxon>
        <taxon>Pyramimonadales</taxon>
        <taxon>Pyramimonadaceae</taxon>
        <taxon>Cymbomonas</taxon>
    </lineage>
</organism>
<dbReference type="InterPro" id="IPR024934">
    <property type="entry name" value="Rubredoxin-like_dom"/>
</dbReference>
<dbReference type="InterPro" id="IPR050526">
    <property type="entry name" value="Rubredoxin_ET"/>
</dbReference>
<evidence type="ECO:0000256" key="3">
    <source>
        <dbReference type="ARBA" id="ARBA00022982"/>
    </source>
</evidence>
<dbReference type="GO" id="GO:0009055">
    <property type="term" value="F:electron transfer activity"/>
    <property type="evidence" value="ECO:0007669"/>
    <property type="project" value="TreeGrafter"/>
</dbReference>
<accession>A0AAE0GR45</accession>
<dbReference type="Proteomes" id="UP001190700">
    <property type="component" value="Unassembled WGS sequence"/>
</dbReference>
<gene>
    <name evidence="7" type="ORF">CYMTET_9431</name>
</gene>
<evidence type="ECO:0000313" key="8">
    <source>
        <dbReference type="Proteomes" id="UP001190700"/>
    </source>
</evidence>
<proteinExistence type="predicted"/>
<comment type="caution">
    <text evidence="7">The sequence shown here is derived from an EMBL/GenBank/DDBJ whole genome shotgun (WGS) entry which is preliminary data.</text>
</comment>
<dbReference type="Gene3D" id="2.20.28.10">
    <property type="match status" value="1"/>
</dbReference>
<keyword evidence="5" id="KW-0812">Transmembrane</keyword>
<dbReference type="SUPFAM" id="SSF57802">
    <property type="entry name" value="Rubredoxin-like"/>
    <property type="match status" value="1"/>
</dbReference>
<feature type="domain" description="Rubredoxin-like" evidence="6">
    <location>
        <begin position="12"/>
        <end position="63"/>
    </location>
</feature>
<dbReference type="PROSITE" id="PS50903">
    <property type="entry name" value="RUBREDOXIN_LIKE"/>
    <property type="match status" value="1"/>
</dbReference>
<keyword evidence="5" id="KW-0472">Membrane</keyword>
<keyword evidence="4" id="KW-0408">Iron</keyword>
<dbReference type="PANTHER" id="PTHR47627">
    <property type="entry name" value="RUBREDOXIN"/>
    <property type="match status" value="1"/>
</dbReference>
<dbReference type="PRINTS" id="PR00163">
    <property type="entry name" value="RUBREDOXIN"/>
</dbReference>
<dbReference type="GO" id="GO:0043448">
    <property type="term" value="P:alkane catabolic process"/>
    <property type="evidence" value="ECO:0007669"/>
    <property type="project" value="TreeGrafter"/>
</dbReference>
<evidence type="ECO:0000256" key="1">
    <source>
        <dbReference type="ARBA" id="ARBA00022448"/>
    </source>
</evidence>
<sequence length="110" mass="12081">AGLEETFAVIDTGLYECKSCQFVYDEKIGDSSYPVSAGTRFKDLPEDWRCPVCSADKNQFLSKSKVVAGFEQNQGYGLGGNTMTSGQKQSLIYGALFLFFGLFISGYLLD</sequence>
<dbReference type="FunFam" id="2.20.28.10:FF:000001">
    <property type="entry name" value="Rubredoxin"/>
    <property type="match status" value="1"/>
</dbReference>
<keyword evidence="8" id="KW-1185">Reference proteome</keyword>
<dbReference type="CDD" id="cd00730">
    <property type="entry name" value="rubredoxin"/>
    <property type="match status" value="1"/>
</dbReference>
<dbReference type="GO" id="GO:0005506">
    <property type="term" value="F:iron ion binding"/>
    <property type="evidence" value="ECO:0007669"/>
    <property type="project" value="InterPro"/>
</dbReference>
<feature type="non-terminal residue" evidence="7">
    <location>
        <position position="1"/>
    </location>
</feature>
<evidence type="ECO:0000256" key="2">
    <source>
        <dbReference type="ARBA" id="ARBA00022723"/>
    </source>
</evidence>
<evidence type="ECO:0000313" key="7">
    <source>
        <dbReference type="EMBL" id="KAK3282850.1"/>
    </source>
</evidence>
<dbReference type="GO" id="GO:0009507">
    <property type="term" value="C:chloroplast"/>
    <property type="evidence" value="ECO:0007669"/>
    <property type="project" value="TreeGrafter"/>
</dbReference>
<dbReference type="Pfam" id="PF00301">
    <property type="entry name" value="Rubredoxin"/>
    <property type="match status" value="1"/>
</dbReference>